<dbReference type="PANTHER" id="PTHR11017">
    <property type="entry name" value="LEUCINE-RICH REPEAT-CONTAINING PROTEIN"/>
    <property type="match status" value="1"/>
</dbReference>
<dbReference type="SMART" id="SM00255">
    <property type="entry name" value="TIR"/>
    <property type="match status" value="1"/>
</dbReference>
<dbReference type="GO" id="GO:0051707">
    <property type="term" value="P:response to other organism"/>
    <property type="evidence" value="ECO:0007669"/>
    <property type="project" value="UniProtKB-ARBA"/>
</dbReference>
<keyword evidence="2" id="KW-0677">Repeat</keyword>
<dbReference type="InterPro" id="IPR036390">
    <property type="entry name" value="WH_DNA-bd_sf"/>
</dbReference>
<evidence type="ECO:0000313" key="5">
    <source>
        <dbReference type="EMBL" id="PWA47632.1"/>
    </source>
</evidence>
<dbReference type="GO" id="GO:0007165">
    <property type="term" value="P:signal transduction"/>
    <property type="evidence" value="ECO:0007669"/>
    <property type="project" value="InterPro"/>
</dbReference>
<dbReference type="Gene3D" id="3.80.10.10">
    <property type="entry name" value="Ribonuclease Inhibitor"/>
    <property type="match status" value="2"/>
</dbReference>
<evidence type="ECO:0000313" key="6">
    <source>
        <dbReference type="Proteomes" id="UP000245207"/>
    </source>
</evidence>
<comment type="caution">
    <text evidence="5">The sequence shown here is derived from an EMBL/GenBank/DDBJ whole genome shotgun (WGS) entry which is preliminary data.</text>
</comment>
<dbReference type="SMART" id="SM00369">
    <property type="entry name" value="LRR_TYP"/>
    <property type="match status" value="4"/>
</dbReference>
<dbReference type="InterPro" id="IPR058192">
    <property type="entry name" value="WHD_ROQ1-like"/>
</dbReference>
<evidence type="ECO:0000256" key="1">
    <source>
        <dbReference type="ARBA" id="ARBA00022614"/>
    </source>
</evidence>
<dbReference type="InterPro" id="IPR032675">
    <property type="entry name" value="LRR_dom_sf"/>
</dbReference>
<dbReference type="InterPro" id="IPR035897">
    <property type="entry name" value="Toll_tir_struct_dom_sf"/>
</dbReference>
<dbReference type="InterPro" id="IPR000157">
    <property type="entry name" value="TIR_dom"/>
</dbReference>
<dbReference type="SUPFAM" id="SSF46785">
    <property type="entry name" value="Winged helix' DNA-binding domain"/>
    <property type="match status" value="1"/>
</dbReference>
<dbReference type="InterPro" id="IPR027417">
    <property type="entry name" value="P-loop_NTPase"/>
</dbReference>
<dbReference type="PRINTS" id="PR00364">
    <property type="entry name" value="DISEASERSIST"/>
</dbReference>
<dbReference type="AlphaFoldDB" id="A0A2U1LF80"/>
<dbReference type="PROSITE" id="PS50104">
    <property type="entry name" value="TIR"/>
    <property type="match status" value="1"/>
</dbReference>
<keyword evidence="3" id="KW-0611">Plant defense</keyword>
<name>A0A2U1LF80_ARTAN</name>
<dbReference type="Pfam" id="PF23598">
    <property type="entry name" value="LRR_14"/>
    <property type="match status" value="2"/>
</dbReference>
<dbReference type="SUPFAM" id="SSF52540">
    <property type="entry name" value="P-loop containing nucleoside triphosphate hydrolases"/>
    <property type="match status" value="1"/>
</dbReference>
<dbReference type="SUPFAM" id="SSF52058">
    <property type="entry name" value="L domain-like"/>
    <property type="match status" value="1"/>
</dbReference>
<dbReference type="Pfam" id="PF00931">
    <property type="entry name" value="NB-ARC"/>
    <property type="match status" value="1"/>
</dbReference>
<dbReference type="GO" id="GO:0043531">
    <property type="term" value="F:ADP binding"/>
    <property type="evidence" value="ECO:0007669"/>
    <property type="project" value="InterPro"/>
</dbReference>
<accession>A0A2U1LF80</accession>
<dbReference type="Gene3D" id="1.10.8.430">
    <property type="entry name" value="Helical domain of apoptotic protease-activating factors"/>
    <property type="match status" value="1"/>
</dbReference>
<evidence type="ECO:0000259" key="4">
    <source>
        <dbReference type="PROSITE" id="PS50104"/>
    </source>
</evidence>
<dbReference type="InterPro" id="IPR042197">
    <property type="entry name" value="Apaf_helical"/>
</dbReference>
<reference evidence="5 6" key="1">
    <citation type="journal article" date="2018" name="Mol. Plant">
        <title>The genome of Artemisia annua provides insight into the evolution of Asteraceae family and artemisinin biosynthesis.</title>
        <authorList>
            <person name="Shen Q."/>
            <person name="Zhang L."/>
            <person name="Liao Z."/>
            <person name="Wang S."/>
            <person name="Yan T."/>
            <person name="Shi P."/>
            <person name="Liu M."/>
            <person name="Fu X."/>
            <person name="Pan Q."/>
            <person name="Wang Y."/>
            <person name="Lv Z."/>
            <person name="Lu X."/>
            <person name="Zhang F."/>
            <person name="Jiang W."/>
            <person name="Ma Y."/>
            <person name="Chen M."/>
            <person name="Hao X."/>
            <person name="Li L."/>
            <person name="Tang Y."/>
            <person name="Lv G."/>
            <person name="Zhou Y."/>
            <person name="Sun X."/>
            <person name="Brodelius P.E."/>
            <person name="Rose J.K.C."/>
            <person name="Tang K."/>
        </authorList>
    </citation>
    <scope>NUCLEOTIDE SEQUENCE [LARGE SCALE GENOMIC DNA]</scope>
    <source>
        <strain evidence="6">cv. Huhao1</strain>
        <tissue evidence="5">Leaf</tissue>
    </source>
</reference>
<dbReference type="Pfam" id="PF23282">
    <property type="entry name" value="WHD_ROQ1"/>
    <property type="match status" value="1"/>
</dbReference>
<dbReference type="OrthoDB" id="1357022at2759"/>
<evidence type="ECO:0000256" key="3">
    <source>
        <dbReference type="ARBA" id="ARBA00022821"/>
    </source>
</evidence>
<dbReference type="Pfam" id="PF01582">
    <property type="entry name" value="TIR"/>
    <property type="match status" value="1"/>
</dbReference>
<dbReference type="Pfam" id="PF07725">
    <property type="entry name" value="LRR_3"/>
    <property type="match status" value="1"/>
</dbReference>
<dbReference type="Gene3D" id="3.40.50.300">
    <property type="entry name" value="P-loop containing nucleotide triphosphate hydrolases"/>
    <property type="match status" value="1"/>
</dbReference>
<dbReference type="InterPro" id="IPR002182">
    <property type="entry name" value="NB-ARC"/>
</dbReference>
<keyword evidence="6" id="KW-1185">Reference proteome</keyword>
<feature type="domain" description="TIR" evidence="4">
    <location>
        <begin position="1"/>
        <end position="125"/>
    </location>
</feature>
<organism evidence="5 6">
    <name type="scientific">Artemisia annua</name>
    <name type="common">Sweet wormwood</name>
    <dbReference type="NCBI Taxonomy" id="35608"/>
    <lineage>
        <taxon>Eukaryota</taxon>
        <taxon>Viridiplantae</taxon>
        <taxon>Streptophyta</taxon>
        <taxon>Embryophyta</taxon>
        <taxon>Tracheophyta</taxon>
        <taxon>Spermatophyta</taxon>
        <taxon>Magnoliopsida</taxon>
        <taxon>eudicotyledons</taxon>
        <taxon>Gunneridae</taxon>
        <taxon>Pentapetalae</taxon>
        <taxon>asterids</taxon>
        <taxon>campanulids</taxon>
        <taxon>Asterales</taxon>
        <taxon>Asteraceae</taxon>
        <taxon>Asteroideae</taxon>
        <taxon>Anthemideae</taxon>
        <taxon>Artemisiinae</taxon>
        <taxon>Artemisia</taxon>
    </lineage>
</organism>
<dbReference type="PANTHER" id="PTHR11017:SF544">
    <property type="entry name" value="ADP-RIBOSYL CYCLASE_CYCLIC ADP-RIBOSE HYDROLASE"/>
    <property type="match status" value="1"/>
</dbReference>
<gene>
    <name evidence="5" type="ORF">CTI12_AA497500</name>
</gene>
<dbReference type="Gene3D" id="3.40.50.10140">
    <property type="entry name" value="Toll/interleukin-1 receptor homology (TIR) domain"/>
    <property type="match status" value="1"/>
</dbReference>
<evidence type="ECO:0000256" key="2">
    <source>
        <dbReference type="ARBA" id="ARBA00022737"/>
    </source>
</evidence>
<dbReference type="InterPro" id="IPR011713">
    <property type="entry name" value="Leu-rich_rpt_3"/>
</dbReference>
<dbReference type="InterPro" id="IPR003591">
    <property type="entry name" value="Leu-rich_rpt_typical-subtyp"/>
</dbReference>
<dbReference type="GO" id="GO:0006952">
    <property type="term" value="P:defense response"/>
    <property type="evidence" value="ECO:0007669"/>
    <property type="project" value="UniProtKB-KW"/>
</dbReference>
<dbReference type="SUPFAM" id="SSF52200">
    <property type="entry name" value="Toll/Interleukin receptor TIR domain"/>
    <property type="match status" value="1"/>
</dbReference>
<protein>
    <submittedName>
        <fullName evidence="5">Disease resistance protein (TIR-NBS-LRR class)</fullName>
    </submittedName>
</protein>
<proteinExistence type="predicted"/>
<dbReference type="Proteomes" id="UP000245207">
    <property type="component" value="Unassembled WGS sequence"/>
</dbReference>
<dbReference type="InterPro" id="IPR055414">
    <property type="entry name" value="LRR_R13L4/SHOC2-like"/>
</dbReference>
<keyword evidence="1" id="KW-0433">Leucine-rich repeat</keyword>
<dbReference type="InterPro" id="IPR044974">
    <property type="entry name" value="Disease_R_plants"/>
</dbReference>
<dbReference type="EMBL" id="PKPP01009719">
    <property type="protein sequence ID" value="PWA47632.1"/>
    <property type="molecule type" value="Genomic_DNA"/>
</dbReference>
<sequence length="899" mass="102722">MDDELIKSIEDSRFYIIVFSKNYASSSRCLNELVKIMECHKSMVFKMTEHIVYPVFYDVEPSEIRTQSGAVGEAFARYNNKEEAGKWRQALKEAAYLAGWELTNTFDGFETKLIKMIVEEISRELPSFDLSYGGRLVGMETRLQDLESSLEIGVNDVRMIGIKGMGGVGKSTLARAIFDRVSIQFEAVCFVENVREVSKSSLNGLMRLQKQILRNVLKDKTISISSVQEGKNIMKKIMLARKVLIVIDDVDHIDQLQALAGEPNWFKPGSRIIITTRDEQILIAHRVQAIRDVNLLTHSEAIRLFSIYAFGTSVPIQGYQKLSHEVIDYAAGLPLTIKVLGSFLCGKDKLEWMDTIDRLKIIPLKEAIEKLEISYLGLEDDHKKIFLDVACFLKGWEKDKAIRLLESCGFLAENGLRVLQQRSLITIDEDQVLGMHYHIEEMGKNIVRCSYPDEPNRHSRLWIQEEIEDILCNNMGTAETRAIIMDSPLNLSSEIVIKGIGTMENLRAVHLVSEISDDSSVKFNQVPDNLPNALRLLSWVGYPHLSLPKRFQANNLVRLEMPHSKIEQLWDGGDRKVLINLRFLDLRFSRLRTIDFSMTPNLESLDLEDCDHLEEIHSPIACLRLICLNLSGCRRMKSFHFIKQLKSLEVLCLTRLFLEEFPDIIPGYPNNRLLEFRFRYNNIVELPSSVANLDRLVYLDLYSCRKLRRLPESICDLRHLRNLKLYGCILEELPEGIGNLESLEKLNVSFARIKHLPDSICMLKHLKTLNLSSCVHLEELPRDLGQLECLETLILKECQQLRDIPDSICKLKCLKYFNLLNCIELEKLPEGLGLLECLEVLDVKVTRSLIVLKGMDESRQTRGLNNHTSAASWAHRTQAALVKTHHSLIEASIGFALPS</sequence>